<dbReference type="GO" id="GO:0003755">
    <property type="term" value="F:peptidyl-prolyl cis-trans isomerase activity"/>
    <property type="evidence" value="ECO:0007669"/>
    <property type="project" value="InterPro"/>
</dbReference>
<feature type="domain" description="DFDF" evidence="7">
    <location>
        <begin position="147"/>
        <end position="183"/>
    </location>
</feature>
<dbReference type="InterPro" id="IPR036652">
    <property type="entry name" value="YjeF_N_dom_sf"/>
</dbReference>
<sequence>MSEKFVGCIVSVKCIEEVGTYQGEIVDLNKDCLILATAFCNGIPHASPIVTLGESDIYDAILSYNNITVKRPIAKRVGRSISESISSPVQSTSSQTPINSRKLNNISQSNIEQSTNGKISLPESIDKPIQKKLGSKQRNLGRNEDTFGTSIEQSLNQDFDFEKNLALFDKEIDSVKSKKQKQGLNKSYRPDENIIVSEPTVFRQIMVPCAGGIEYVTDNGLIIPSITLNLHRQLIGAADRLGISWERRVELLGRAGTEIILQLLGGSHRLNPNNAHQWPTVIALCGPHRSGAAGVNCARQLSSYGIKTIVFVENSEDVFLLQELSLYKLTGNKVETKLKNLPSVVDLILVALCDENSPRMITPIAKWANSNRAPILAIDPPATGTPGILSKYSLLGGLPLSHSMDNGKLYLCNLALPNENVGAEVYKEKGVVQIKAVRIGNTYYVKSGKRKGAAYVSTEKDVCRGHANMRIIKEMENDHLNDKPVYPPRLIKIIILNNPFSGIPPRRIVQENEKVKDNSKTKTAVVKKFNLLSFCEKAKEDEEESVIINKKFTAKGKSAHDHLSNTKLSSQSPFEPPGLTSKKRKEDPSSDWESDDEVKTQEELEVITKEKGSVNHMTYKIEIFDGQIKIQKMEMVLAAKRITINLGRISYKITFSSTRFNCRGRDDNESQFFFTLGSTPELQNKHRIFGKVTGETIYNILELEEASVDENDRPLYPPRFIKTIILNNPFFDIIPRIIVQESEKGKSAHDHLTDPKLSSQPAVEPYGLANKKRKEGRSSDWESNDEIKSQEELEIMKKENERFQSFQSFSEEAEEDDEESAILNKKFSAKSKSAHGHLSDPKLCS</sequence>
<dbReference type="GO" id="GO:0033962">
    <property type="term" value="P:P-body assembly"/>
    <property type="evidence" value="ECO:0007669"/>
    <property type="project" value="TreeGrafter"/>
</dbReference>
<comment type="subcellular location">
    <subcellularLocation>
        <location evidence="1">Cytoplasm</location>
        <location evidence="1">P-body</location>
    </subcellularLocation>
</comment>
<dbReference type="InterPro" id="IPR019050">
    <property type="entry name" value="FDF_dom"/>
</dbReference>
<evidence type="ECO:0000256" key="4">
    <source>
        <dbReference type="ARBA" id="ARBA00022490"/>
    </source>
</evidence>
<dbReference type="PROSITE" id="PS51512">
    <property type="entry name" value="DFDF"/>
    <property type="match status" value="1"/>
</dbReference>
<keyword evidence="4" id="KW-0963">Cytoplasm</keyword>
<dbReference type="EMBL" id="KQ762190">
    <property type="protein sequence ID" value="OAD56146.1"/>
    <property type="molecule type" value="Genomic_DNA"/>
</dbReference>
<dbReference type="PANTHER" id="PTHR13612:SF0">
    <property type="entry name" value="ENHANCER OF MRNA-DECAPPING PROTEIN 3"/>
    <property type="match status" value="1"/>
</dbReference>
<dbReference type="Pfam" id="PF00160">
    <property type="entry name" value="Pro_isomerase"/>
    <property type="match status" value="1"/>
</dbReference>
<evidence type="ECO:0000313" key="9">
    <source>
        <dbReference type="Proteomes" id="UP000250275"/>
    </source>
</evidence>
<accession>A0A310SP32</accession>
<evidence type="ECO:0000256" key="1">
    <source>
        <dbReference type="ARBA" id="ARBA00004201"/>
    </source>
</evidence>
<dbReference type="PROSITE" id="PS51385">
    <property type="entry name" value="YJEF_N"/>
    <property type="match status" value="1"/>
</dbReference>
<dbReference type="Gene3D" id="3.40.50.10260">
    <property type="entry name" value="YjeF N-terminal domain"/>
    <property type="match status" value="1"/>
</dbReference>
<dbReference type="InterPro" id="IPR004443">
    <property type="entry name" value="YjeF_N_dom"/>
</dbReference>
<dbReference type="SMART" id="SM01199">
    <property type="entry name" value="FDF"/>
    <property type="match status" value="1"/>
</dbReference>
<feature type="region of interest" description="Disordered" evidence="5">
    <location>
        <begin position="804"/>
        <end position="845"/>
    </location>
</feature>
<dbReference type="SMART" id="SM01271">
    <property type="entry name" value="LSM14"/>
    <property type="match status" value="1"/>
</dbReference>
<comment type="similarity">
    <text evidence="2">Belongs to the EDC3 family.</text>
</comment>
<dbReference type="Gene3D" id="2.30.30.100">
    <property type="match status" value="1"/>
</dbReference>
<dbReference type="Proteomes" id="UP000250275">
    <property type="component" value="Unassembled WGS sequence"/>
</dbReference>
<proteinExistence type="inferred from homology"/>
<evidence type="ECO:0000256" key="5">
    <source>
        <dbReference type="SAM" id="MobiDB-lite"/>
    </source>
</evidence>
<feature type="compositionally biased region" description="Basic and acidic residues" evidence="5">
    <location>
        <begin position="776"/>
        <end position="790"/>
    </location>
</feature>
<feature type="region of interest" description="Disordered" evidence="5">
    <location>
        <begin position="745"/>
        <end position="790"/>
    </location>
</feature>
<dbReference type="SUPFAM" id="SSF64153">
    <property type="entry name" value="YjeF N-terminal domain-like"/>
    <property type="match status" value="1"/>
</dbReference>
<evidence type="ECO:0000259" key="6">
    <source>
        <dbReference type="PROSITE" id="PS51385"/>
    </source>
</evidence>
<evidence type="ECO:0000313" key="8">
    <source>
        <dbReference type="EMBL" id="OAD56146.1"/>
    </source>
</evidence>
<feature type="domain" description="YjeF N-terminal" evidence="6">
    <location>
        <begin position="227"/>
        <end position="422"/>
    </location>
</feature>
<gene>
    <name evidence="8" type="ORF">WN48_03908</name>
</gene>
<feature type="region of interest" description="Disordered" evidence="5">
    <location>
        <begin position="558"/>
        <end position="601"/>
    </location>
</feature>
<evidence type="ECO:0000256" key="3">
    <source>
        <dbReference type="ARBA" id="ARBA00015797"/>
    </source>
</evidence>
<dbReference type="GO" id="GO:0031087">
    <property type="term" value="P:deadenylation-independent decapping of nuclear-transcribed mRNA"/>
    <property type="evidence" value="ECO:0007669"/>
    <property type="project" value="TreeGrafter"/>
</dbReference>
<evidence type="ECO:0000259" key="7">
    <source>
        <dbReference type="PROSITE" id="PS51512"/>
    </source>
</evidence>
<dbReference type="GO" id="GO:0003729">
    <property type="term" value="F:mRNA binding"/>
    <property type="evidence" value="ECO:0007669"/>
    <property type="project" value="TreeGrafter"/>
</dbReference>
<dbReference type="AlphaFoldDB" id="A0A310SP32"/>
<evidence type="ECO:0000256" key="2">
    <source>
        <dbReference type="ARBA" id="ARBA00006610"/>
    </source>
</evidence>
<feature type="compositionally biased region" description="Acidic residues" evidence="5">
    <location>
        <begin position="811"/>
        <end position="820"/>
    </location>
</feature>
<dbReference type="GO" id="GO:0000932">
    <property type="term" value="C:P-body"/>
    <property type="evidence" value="ECO:0007669"/>
    <property type="project" value="UniProtKB-SubCell"/>
</dbReference>
<dbReference type="Pfam" id="PF03853">
    <property type="entry name" value="YjeF_N"/>
    <property type="match status" value="1"/>
</dbReference>
<protein>
    <recommendedName>
        <fullName evidence="3">Enhancer of mRNA-decapping protein 3</fullName>
    </recommendedName>
</protein>
<feature type="compositionally biased region" description="Basic and acidic residues" evidence="5">
    <location>
        <begin position="745"/>
        <end position="754"/>
    </location>
</feature>
<dbReference type="InterPro" id="IPR025762">
    <property type="entry name" value="DFDF"/>
</dbReference>
<keyword evidence="9" id="KW-1185">Reference proteome</keyword>
<dbReference type="InterPro" id="IPR025609">
    <property type="entry name" value="Lsm14-like_N"/>
</dbReference>
<dbReference type="Gene3D" id="2.40.100.10">
    <property type="entry name" value="Cyclophilin-like"/>
    <property type="match status" value="1"/>
</dbReference>
<organism evidence="8 9">
    <name type="scientific">Eufriesea mexicana</name>
    <dbReference type="NCBI Taxonomy" id="516756"/>
    <lineage>
        <taxon>Eukaryota</taxon>
        <taxon>Metazoa</taxon>
        <taxon>Ecdysozoa</taxon>
        <taxon>Arthropoda</taxon>
        <taxon>Hexapoda</taxon>
        <taxon>Insecta</taxon>
        <taxon>Pterygota</taxon>
        <taxon>Neoptera</taxon>
        <taxon>Endopterygota</taxon>
        <taxon>Hymenoptera</taxon>
        <taxon>Apocrita</taxon>
        <taxon>Aculeata</taxon>
        <taxon>Apoidea</taxon>
        <taxon>Anthophila</taxon>
        <taxon>Apidae</taxon>
        <taxon>Eufriesea</taxon>
    </lineage>
</organism>
<dbReference type="InterPro" id="IPR029000">
    <property type="entry name" value="Cyclophilin-like_dom_sf"/>
</dbReference>
<dbReference type="SUPFAM" id="SSF50891">
    <property type="entry name" value="Cyclophilin-like"/>
    <property type="match status" value="1"/>
</dbReference>
<dbReference type="OrthoDB" id="10030313at2759"/>
<dbReference type="PANTHER" id="PTHR13612">
    <property type="entry name" value="ENHANCER OF MRNA-DECAPPING PROTEIN 3"/>
    <property type="match status" value="1"/>
</dbReference>
<dbReference type="InterPro" id="IPR002130">
    <property type="entry name" value="Cyclophilin-type_PPIase_dom"/>
</dbReference>
<reference evidence="8 9" key="1">
    <citation type="submission" date="2015-07" db="EMBL/GenBank/DDBJ databases">
        <title>The genome of Eufriesea mexicana.</title>
        <authorList>
            <person name="Pan H."/>
            <person name="Kapheim K."/>
        </authorList>
    </citation>
    <scope>NUCLEOTIDE SEQUENCE [LARGE SCALE GENOMIC DNA]</scope>
    <source>
        <strain evidence="8">0111107269</strain>
        <tissue evidence="8">Whole body</tissue>
    </source>
</reference>
<name>A0A310SP32_9HYME</name>